<keyword evidence="1" id="KW-0436">Ligase</keyword>
<evidence type="ECO:0000256" key="1">
    <source>
        <dbReference type="ARBA" id="ARBA00022598"/>
    </source>
</evidence>
<dbReference type="PANTHER" id="PTHR12241:SF162">
    <property type="entry name" value="TUBULIN MONOGLUTAMYLASE TTLL4"/>
    <property type="match status" value="1"/>
</dbReference>
<dbReference type="AlphaFoldDB" id="A0A9P0GXW1"/>
<feature type="compositionally biased region" description="Polar residues" evidence="4">
    <location>
        <begin position="449"/>
        <end position="464"/>
    </location>
</feature>
<gene>
    <name evidence="5" type="ORF">CEUTPL_LOCUS14542</name>
</gene>
<dbReference type="PROSITE" id="PS51221">
    <property type="entry name" value="TTL"/>
    <property type="match status" value="1"/>
</dbReference>
<accession>A0A9P0GXW1</accession>
<keyword evidence="3" id="KW-0067">ATP-binding</keyword>
<protein>
    <recommendedName>
        <fullName evidence="7">Tubulin polyglutamylase TTLL4</fullName>
    </recommendedName>
</protein>
<dbReference type="SUPFAM" id="SSF56059">
    <property type="entry name" value="Glutathione synthetase ATP-binding domain-like"/>
    <property type="match status" value="1"/>
</dbReference>
<dbReference type="OrthoDB" id="202825at2759"/>
<feature type="region of interest" description="Disordered" evidence="4">
    <location>
        <begin position="431"/>
        <end position="464"/>
    </location>
</feature>
<evidence type="ECO:0000256" key="4">
    <source>
        <dbReference type="SAM" id="MobiDB-lite"/>
    </source>
</evidence>
<keyword evidence="6" id="KW-1185">Reference proteome</keyword>
<feature type="compositionally biased region" description="Polar residues" evidence="4">
    <location>
        <begin position="431"/>
        <end position="440"/>
    </location>
</feature>
<keyword evidence="2" id="KW-0547">Nucleotide-binding</keyword>
<evidence type="ECO:0000313" key="6">
    <source>
        <dbReference type="Proteomes" id="UP001152799"/>
    </source>
</evidence>
<evidence type="ECO:0000256" key="2">
    <source>
        <dbReference type="ARBA" id="ARBA00022741"/>
    </source>
</evidence>
<comment type="caution">
    <text evidence="5">The sequence shown here is derived from an EMBL/GenBank/DDBJ whole genome shotgun (WGS) entry which is preliminary data.</text>
</comment>
<dbReference type="GO" id="GO:0070740">
    <property type="term" value="F:tubulin-glutamic acid ligase activity"/>
    <property type="evidence" value="ECO:0007669"/>
    <property type="project" value="TreeGrafter"/>
</dbReference>
<dbReference type="InterPro" id="IPR004344">
    <property type="entry name" value="TTL/TTLL_fam"/>
</dbReference>
<evidence type="ECO:0008006" key="7">
    <source>
        <dbReference type="Google" id="ProtNLM"/>
    </source>
</evidence>
<dbReference type="Pfam" id="PF03133">
    <property type="entry name" value="TTL"/>
    <property type="match status" value="1"/>
</dbReference>
<sequence>MKSPMFKTLKETQKLNHFPGTFQLGRKDRLWRNFQKMISKHGLKEFGFLPHTYVLPQELKLLKQNWDFKNSSSSSARGVGIKVINKWSQLPKKTSLVCQRYVHNPYLINGSKFDLRLYVLVTSFHPLRIYLYPEGLARFASAKYSDDVKDLKDRYMHLTNYSINKLSSQYTANEDANACQGHKWTLSKLMEYMKNEGVDTRGLWKNLQQLVIKTIISSEALVTPLCEENMNNYYNCYELFGIDVLLDEHLKPWLLEVNISPSLHSASPLDAHVKGPLVQTLFNMAQFHFPVKLEQNIKTAPPGFQPRLYTRALTKKERVKHTRFVLFEEREDYVYDVLKELTGDDVRQLIRAEDEFIAKGQFERIFPTNHTYKYLQFMEPRYYNRLFDAWETKYSSRREDGISLLQTMCSQKVHCKVGALHKNCPSTILASNMQPSSKGQTRPPEEIAEQNTLAFNLPNNEEES</sequence>
<dbReference type="Gene3D" id="3.30.470.20">
    <property type="entry name" value="ATP-grasp fold, B domain"/>
    <property type="match status" value="1"/>
</dbReference>
<dbReference type="GO" id="GO:0005524">
    <property type="term" value="F:ATP binding"/>
    <property type="evidence" value="ECO:0007669"/>
    <property type="project" value="UniProtKB-KW"/>
</dbReference>
<evidence type="ECO:0000313" key="5">
    <source>
        <dbReference type="EMBL" id="CAH1183045.1"/>
    </source>
</evidence>
<reference evidence="5" key="1">
    <citation type="submission" date="2022-01" db="EMBL/GenBank/DDBJ databases">
        <authorList>
            <person name="King R."/>
        </authorList>
    </citation>
    <scope>NUCLEOTIDE SEQUENCE</scope>
</reference>
<evidence type="ECO:0000256" key="3">
    <source>
        <dbReference type="ARBA" id="ARBA00022840"/>
    </source>
</evidence>
<organism evidence="5 6">
    <name type="scientific">Ceutorhynchus assimilis</name>
    <name type="common">cabbage seed weevil</name>
    <dbReference type="NCBI Taxonomy" id="467358"/>
    <lineage>
        <taxon>Eukaryota</taxon>
        <taxon>Metazoa</taxon>
        <taxon>Ecdysozoa</taxon>
        <taxon>Arthropoda</taxon>
        <taxon>Hexapoda</taxon>
        <taxon>Insecta</taxon>
        <taxon>Pterygota</taxon>
        <taxon>Neoptera</taxon>
        <taxon>Endopterygota</taxon>
        <taxon>Coleoptera</taxon>
        <taxon>Polyphaga</taxon>
        <taxon>Cucujiformia</taxon>
        <taxon>Curculionidae</taxon>
        <taxon>Ceutorhynchinae</taxon>
        <taxon>Ceutorhynchus</taxon>
    </lineage>
</organism>
<dbReference type="Proteomes" id="UP001152799">
    <property type="component" value="Unassembled WGS sequence"/>
</dbReference>
<dbReference type="EMBL" id="CAKJTU040000004">
    <property type="protein sequence ID" value="CAH1183045.1"/>
    <property type="molecule type" value="Genomic_DNA"/>
</dbReference>
<dbReference type="GO" id="GO:0000226">
    <property type="term" value="P:microtubule cytoskeleton organization"/>
    <property type="evidence" value="ECO:0007669"/>
    <property type="project" value="TreeGrafter"/>
</dbReference>
<proteinExistence type="predicted"/>
<name>A0A9P0GXW1_9CUCU</name>
<dbReference type="GO" id="GO:0015631">
    <property type="term" value="F:tubulin binding"/>
    <property type="evidence" value="ECO:0007669"/>
    <property type="project" value="TreeGrafter"/>
</dbReference>
<dbReference type="PANTHER" id="PTHR12241">
    <property type="entry name" value="TUBULIN POLYGLUTAMYLASE"/>
    <property type="match status" value="1"/>
</dbReference>
<dbReference type="GO" id="GO:0036064">
    <property type="term" value="C:ciliary basal body"/>
    <property type="evidence" value="ECO:0007669"/>
    <property type="project" value="TreeGrafter"/>
</dbReference>